<comment type="caution">
    <text evidence="1">The sequence shown here is derived from an EMBL/GenBank/DDBJ whole genome shotgun (WGS) entry which is preliminary data.</text>
</comment>
<protein>
    <submittedName>
        <fullName evidence="1">Recombinase family protein</fullName>
    </submittedName>
</protein>
<evidence type="ECO:0000313" key="1">
    <source>
        <dbReference type="EMBL" id="MFM9329001.1"/>
    </source>
</evidence>
<proteinExistence type="predicted"/>
<reference evidence="1" key="1">
    <citation type="submission" date="2024-12" db="EMBL/GenBank/DDBJ databases">
        <authorList>
            <person name="Wu N."/>
        </authorList>
    </citation>
    <scope>NUCLEOTIDE SEQUENCE</scope>
    <source>
        <strain evidence="1">P15</strain>
    </source>
</reference>
<keyword evidence="2" id="KW-1185">Reference proteome</keyword>
<dbReference type="EMBL" id="JBJURJ010000007">
    <property type="protein sequence ID" value="MFM9329001.1"/>
    <property type="molecule type" value="Genomic_DNA"/>
</dbReference>
<evidence type="ECO:0000313" key="2">
    <source>
        <dbReference type="Proteomes" id="UP001631969"/>
    </source>
</evidence>
<sequence length="509" mass="58342">MKTDWFQILEAANTGKSGGTNLYNVLDKSVLTAVYIRVSTERQAEEGFSLEAQQEALFKVIERKGLRLFKVYTDPGISGKTLKRPGVQAMIADMKAGRVGTVMIHKLDRLSRNMGDIIQFIELVNKMDIRLVIAAQGEDEIDTRSPMGKAFLQLNGIFAELYVNNLREETLKGLTKKMTNGGRHISSPPLGYELDRSVPVPEGEEIPMIIVEEEAALVREVYDLFVNKGWGVTKIAKHMNLHSSTKEGGKWDNKSVRNILTNPTYAGYNHFKPEEWEEEDRIITPGNHKPIISIEWYERAKKIRTRRAEGHQSRRSFEYPFGGIVKCDSCGATYTGNSSVKPGHIYRSYRCLNNYSKGTCNSPSISEKELSRIVFNAVELIDDSIQETTDMKQAKKAKRDMKKEIEISNKRRKNWMMALGDGKLSSEDYGMLVQEEENRIRDVYMELHKIEMTEKEIPTEDLKMMVRTLNENWDLLETQTQKELIQSMFRQIVVKKISDKWQLTHLLTV</sequence>
<organism evidence="1 2">
    <name type="scientific">Paenibacillus mesotrionivorans</name>
    <dbReference type="NCBI Taxonomy" id="3160968"/>
    <lineage>
        <taxon>Bacteria</taxon>
        <taxon>Bacillati</taxon>
        <taxon>Bacillota</taxon>
        <taxon>Bacilli</taxon>
        <taxon>Bacillales</taxon>
        <taxon>Paenibacillaceae</taxon>
        <taxon>Paenibacillus</taxon>
    </lineage>
</organism>
<accession>A0ACC7NW76</accession>
<dbReference type="Proteomes" id="UP001631969">
    <property type="component" value="Unassembled WGS sequence"/>
</dbReference>
<gene>
    <name evidence="1" type="ORF">ACI1P1_11960</name>
</gene>
<name>A0ACC7NW76_9BACL</name>